<evidence type="ECO:0000313" key="2">
    <source>
        <dbReference type="EMBL" id="SFB97603.1"/>
    </source>
</evidence>
<proteinExistence type="predicted"/>
<dbReference type="Proteomes" id="UP000182314">
    <property type="component" value="Unassembled WGS sequence"/>
</dbReference>
<dbReference type="InterPro" id="IPR051220">
    <property type="entry name" value="TFA_Chaperone"/>
</dbReference>
<accession>A0AA94H1E9</accession>
<reference evidence="1 3" key="2">
    <citation type="submission" date="2021-03" db="EMBL/GenBank/DDBJ databases">
        <authorList>
            <person name="Li Y."/>
            <person name="Li S."/>
            <person name="Chen M."/>
            <person name="Peng G."/>
            <person name="Tan Z."/>
            <person name="An Q."/>
        </authorList>
    </citation>
    <scope>NUCLEOTIDE SEQUENCE [LARGE SCALE GENOMIC DNA]</scope>
    <source>
        <strain evidence="1 3">Ola 51</strain>
    </source>
</reference>
<sequence length="218" mass="24536">MAISSQGHNQYVGRSLQVNGPVMRDTYTGQVWSHQEDHRVEIAYSTTDRSEFTINYIGAIKEGFSSISLASDYDRWDGTAWVTDTTAQHTSEVASDGLHTQQLVDAAMQCIRDIQLKLQAGRVLTDVEKTKLNNVLGYIDAVNAVDTSTAPDVNWPVRIASTIQHSMLLRYYDCSVALQYFIVRIMYHFRSPPLCCGASCSIFIFYISSAKVFFDFFT</sequence>
<protein>
    <submittedName>
        <fullName evidence="1">Tail fiber assembly protein</fullName>
    </submittedName>
    <submittedName>
        <fullName evidence="2">Virus tail fibre assembly protein, lambda gpK</fullName>
    </submittedName>
</protein>
<dbReference type="EMBL" id="FOKO01000002">
    <property type="protein sequence ID" value="SFB97603.1"/>
    <property type="molecule type" value="Genomic_DNA"/>
</dbReference>
<evidence type="ECO:0000313" key="4">
    <source>
        <dbReference type="Proteomes" id="UP000182314"/>
    </source>
</evidence>
<dbReference type="KEGG" id="kor:AWR26_15305"/>
<dbReference type="RefSeq" id="WP_064567171.1">
    <property type="nucleotide sequence ID" value="NZ_CP014007.2"/>
</dbReference>
<dbReference type="EMBL" id="CP014007">
    <property type="protein sequence ID" value="ANI83456.1"/>
    <property type="molecule type" value="Genomic_DNA"/>
</dbReference>
<organism evidence="2 4">
    <name type="scientific">Kosakonia oryzae</name>
    <dbReference type="NCBI Taxonomy" id="497725"/>
    <lineage>
        <taxon>Bacteria</taxon>
        <taxon>Pseudomonadati</taxon>
        <taxon>Pseudomonadota</taxon>
        <taxon>Gammaproteobacteria</taxon>
        <taxon>Enterobacterales</taxon>
        <taxon>Enterobacteriaceae</taxon>
        <taxon>Kosakonia</taxon>
    </lineage>
</organism>
<dbReference type="PANTHER" id="PTHR34413:SF2">
    <property type="entry name" value="PROPHAGE TAIL FIBER ASSEMBLY PROTEIN HOMOLOG TFAE-RELATED"/>
    <property type="match status" value="1"/>
</dbReference>
<name>A0AA94H1E9_9ENTR</name>
<dbReference type="InterPro" id="IPR003458">
    <property type="entry name" value="Phage_T4_Gp38_tail_assem"/>
</dbReference>
<keyword evidence="3" id="KW-1185">Reference proteome</keyword>
<dbReference type="AlphaFoldDB" id="A0AA94H1E9"/>
<evidence type="ECO:0000313" key="3">
    <source>
        <dbReference type="Proteomes" id="UP000078227"/>
    </source>
</evidence>
<evidence type="ECO:0000313" key="1">
    <source>
        <dbReference type="EMBL" id="ANI83456.1"/>
    </source>
</evidence>
<gene>
    <name evidence="1" type="ORF">AWR26_15305</name>
    <name evidence="2" type="ORF">SAMN05216286_1185</name>
</gene>
<dbReference type="PANTHER" id="PTHR34413">
    <property type="entry name" value="PROPHAGE TAIL FIBER ASSEMBLY PROTEIN HOMOLOG TFAE-RELATED-RELATED"/>
    <property type="match status" value="1"/>
</dbReference>
<dbReference type="Pfam" id="PF02413">
    <property type="entry name" value="Caudo_TAP"/>
    <property type="match status" value="1"/>
</dbReference>
<dbReference type="Proteomes" id="UP000078227">
    <property type="component" value="Chromosome"/>
</dbReference>
<reference evidence="2 4" key="1">
    <citation type="submission" date="2016-10" db="EMBL/GenBank/DDBJ databases">
        <authorList>
            <person name="Varghese N."/>
            <person name="Submissions S."/>
        </authorList>
    </citation>
    <scope>NUCLEOTIDE SEQUENCE [LARGE SCALE GENOMIC DNA]</scope>
    <source>
        <strain evidence="2 4">CGMCC 1.7012</strain>
    </source>
</reference>